<gene>
    <name evidence="2" type="ORF">RRG08_035366</name>
</gene>
<sequence>MQSMMTIKASQSTSTSRVSSFLSVPASPRNKRPKFVDQYIADARYSLKSLPSTTRLDVVSRRHHDGFVRVFSSRHGPTGKQQAQYDHTKQKKSFIFGETRYLKSKLGFCMPSVRQTLATEHQMQSVRGSHGFQKTTKQRLNIIQQLISERAAASAHNKFLRQSISQSRPSQRVLTPTSQKSPKKGTLESQQYIILLDANTRRAKQIDEKIKFAVAQEVCRLDSQQKALEKEGQFDSNIAKETRDQIEKSKEKERRKSKARKVRKSIKMLMRKSNSSTITSIASV</sequence>
<dbReference type="AlphaFoldDB" id="A0AAE0Y3X3"/>
<feature type="region of interest" description="Disordered" evidence="1">
    <location>
        <begin position="1"/>
        <end position="27"/>
    </location>
</feature>
<protein>
    <submittedName>
        <fullName evidence="2">Uncharacterized protein</fullName>
    </submittedName>
</protein>
<evidence type="ECO:0000313" key="3">
    <source>
        <dbReference type="Proteomes" id="UP001283361"/>
    </source>
</evidence>
<feature type="compositionally biased region" description="Low complexity" evidence="1">
    <location>
        <begin position="161"/>
        <end position="172"/>
    </location>
</feature>
<proteinExistence type="predicted"/>
<feature type="region of interest" description="Disordered" evidence="1">
    <location>
        <begin position="232"/>
        <end position="264"/>
    </location>
</feature>
<comment type="caution">
    <text evidence="2">The sequence shown here is derived from an EMBL/GenBank/DDBJ whole genome shotgun (WGS) entry which is preliminary data.</text>
</comment>
<evidence type="ECO:0000313" key="2">
    <source>
        <dbReference type="EMBL" id="KAK3731696.1"/>
    </source>
</evidence>
<dbReference type="EMBL" id="JAWDGP010006989">
    <property type="protein sequence ID" value="KAK3731696.1"/>
    <property type="molecule type" value="Genomic_DNA"/>
</dbReference>
<accession>A0AAE0Y3X3</accession>
<evidence type="ECO:0000256" key="1">
    <source>
        <dbReference type="SAM" id="MobiDB-lite"/>
    </source>
</evidence>
<organism evidence="2 3">
    <name type="scientific">Elysia crispata</name>
    <name type="common">lettuce slug</name>
    <dbReference type="NCBI Taxonomy" id="231223"/>
    <lineage>
        <taxon>Eukaryota</taxon>
        <taxon>Metazoa</taxon>
        <taxon>Spiralia</taxon>
        <taxon>Lophotrochozoa</taxon>
        <taxon>Mollusca</taxon>
        <taxon>Gastropoda</taxon>
        <taxon>Heterobranchia</taxon>
        <taxon>Euthyneura</taxon>
        <taxon>Panpulmonata</taxon>
        <taxon>Sacoglossa</taxon>
        <taxon>Placobranchoidea</taxon>
        <taxon>Plakobranchidae</taxon>
        <taxon>Elysia</taxon>
    </lineage>
</organism>
<feature type="region of interest" description="Disordered" evidence="1">
    <location>
        <begin position="158"/>
        <end position="186"/>
    </location>
</feature>
<reference evidence="2" key="1">
    <citation type="journal article" date="2023" name="G3 (Bethesda)">
        <title>A reference genome for the long-term kleptoplast-retaining sea slug Elysia crispata morphotype clarki.</title>
        <authorList>
            <person name="Eastman K.E."/>
            <person name="Pendleton A.L."/>
            <person name="Shaikh M.A."/>
            <person name="Suttiyut T."/>
            <person name="Ogas R."/>
            <person name="Tomko P."/>
            <person name="Gavelis G."/>
            <person name="Widhalm J.R."/>
            <person name="Wisecaver J.H."/>
        </authorList>
    </citation>
    <scope>NUCLEOTIDE SEQUENCE</scope>
    <source>
        <strain evidence="2">ECLA1</strain>
    </source>
</reference>
<name>A0AAE0Y3X3_9GAST</name>
<feature type="compositionally biased region" description="Basic residues" evidence="1">
    <location>
        <begin position="255"/>
        <end position="264"/>
    </location>
</feature>
<feature type="compositionally biased region" description="Basic and acidic residues" evidence="1">
    <location>
        <begin position="232"/>
        <end position="254"/>
    </location>
</feature>
<keyword evidence="3" id="KW-1185">Reference proteome</keyword>
<feature type="compositionally biased region" description="Low complexity" evidence="1">
    <location>
        <begin position="10"/>
        <end position="24"/>
    </location>
</feature>
<dbReference type="Proteomes" id="UP001283361">
    <property type="component" value="Unassembled WGS sequence"/>
</dbReference>